<name>A0A5N3PIL1_9HYPH</name>
<evidence type="ECO:0000259" key="2">
    <source>
        <dbReference type="Pfam" id="PF01757"/>
    </source>
</evidence>
<reference evidence="3 4" key="1">
    <citation type="journal article" date="2019" name="Microorganisms">
        <title>Genome Insights into the Novel Species Microvirga brassicacearum, a Rapeseed Endophyte with Biotechnological Potential.</title>
        <authorList>
            <person name="Jimenez-Gomez A."/>
            <person name="Saati-Santamaria Z."/>
            <person name="Igual J.M."/>
            <person name="Rivas R."/>
            <person name="Mateos P.F."/>
            <person name="Garcia-Fraile P."/>
        </authorList>
    </citation>
    <scope>NUCLEOTIDE SEQUENCE [LARGE SCALE GENOMIC DNA]</scope>
    <source>
        <strain evidence="3 4">CDVBN77</strain>
    </source>
</reference>
<accession>A0A5N3PIL1</accession>
<dbReference type="OrthoDB" id="9767863at2"/>
<proteinExistence type="predicted"/>
<dbReference type="EMBL" id="VCMV01000002">
    <property type="protein sequence ID" value="KAB0269513.1"/>
    <property type="molecule type" value="Genomic_DNA"/>
</dbReference>
<keyword evidence="4" id="KW-1185">Reference proteome</keyword>
<keyword evidence="3" id="KW-0012">Acyltransferase</keyword>
<feature type="transmembrane region" description="Helical" evidence="1">
    <location>
        <begin position="189"/>
        <end position="207"/>
    </location>
</feature>
<comment type="caution">
    <text evidence="3">The sequence shown here is derived from an EMBL/GenBank/DDBJ whole genome shotgun (WGS) entry which is preliminary data.</text>
</comment>
<feature type="transmembrane region" description="Helical" evidence="1">
    <location>
        <begin position="219"/>
        <end position="235"/>
    </location>
</feature>
<dbReference type="PANTHER" id="PTHR23028:SF53">
    <property type="entry name" value="ACYL_TRANSF_3 DOMAIN-CONTAINING PROTEIN"/>
    <property type="match status" value="1"/>
</dbReference>
<keyword evidence="3" id="KW-0808">Transferase</keyword>
<dbReference type="GO" id="GO:0016747">
    <property type="term" value="F:acyltransferase activity, transferring groups other than amino-acyl groups"/>
    <property type="evidence" value="ECO:0007669"/>
    <property type="project" value="InterPro"/>
</dbReference>
<evidence type="ECO:0000256" key="1">
    <source>
        <dbReference type="SAM" id="Phobius"/>
    </source>
</evidence>
<evidence type="ECO:0000313" key="4">
    <source>
        <dbReference type="Proteomes" id="UP000325684"/>
    </source>
</evidence>
<dbReference type="GO" id="GO:0016020">
    <property type="term" value="C:membrane"/>
    <property type="evidence" value="ECO:0007669"/>
    <property type="project" value="TreeGrafter"/>
</dbReference>
<feature type="domain" description="Acyltransferase 3" evidence="2">
    <location>
        <begin position="24"/>
        <end position="336"/>
    </location>
</feature>
<dbReference type="InterPro" id="IPR050879">
    <property type="entry name" value="Acyltransferase_3"/>
</dbReference>
<dbReference type="Pfam" id="PF01757">
    <property type="entry name" value="Acyl_transf_3"/>
    <property type="match status" value="1"/>
</dbReference>
<feature type="transmembrane region" description="Helical" evidence="1">
    <location>
        <begin position="241"/>
        <end position="257"/>
    </location>
</feature>
<organism evidence="3 4">
    <name type="scientific">Microvirga brassicacearum</name>
    <dbReference type="NCBI Taxonomy" id="2580413"/>
    <lineage>
        <taxon>Bacteria</taxon>
        <taxon>Pseudomonadati</taxon>
        <taxon>Pseudomonadota</taxon>
        <taxon>Alphaproteobacteria</taxon>
        <taxon>Hyphomicrobiales</taxon>
        <taxon>Methylobacteriaceae</taxon>
        <taxon>Microvirga</taxon>
    </lineage>
</organism>
<feature type="transmembrane region" description="Helical" evidence="1">
    <location>
        <begin position="64"/>
        <end position="81"/>
    </location>
</feature>
<feature type="transmembrane region" description="Helical" evidence="1">
    <location>
        <begin position="308"/>
        <end position="340"/>
    </location>
</feature>
<keyword evidence="1" id="KW-0812">Transmembrane</keyword>
<dbReference type="AlphaFoldDB" id="A0A5N3PIL1"/>
<feature type="transmembrane region" description="Helical" evidence="1">
    <location>
        <begin position="130"/>
        <end position="151"/>
    </location>
</feature>
<protein>
    <submittedName>
        <fullName evidence="3">Acyltransferase</fullName>
    </submittedName>
</protein>
<sequence length="365" mass="39462">MRKSVLLGRVPTVSVAMEQDTNNFTLLRLALALAVVVSHAFSVTTGRVDDEPLALLTGFTLGEHAVNGFFAISGFLVTMSFDRRGWWDYVIARTLRIAPGLIVATLVVALLLGSLMTALPAAAYLQSEGVWRFIIATLTTYKSNIALPGVFTENPFRFPMGTVWTLKYEVLCYAAVLGIGIVGFLRWRWAAVALVAGLAAALLALDLFNPAAPKGVETAIRLPLIFAFGGALYVLRDTVRLSAIVVLTFATATWLSSDTFLYKTLLFTGTAYAMLWLALSPALTRWHFEPRQDLSYGTYLYGWPIQQALHAALPAVAPLVLLGPALALTLAVAALSWLAVEKPALALKAKALGRRTLKTIEPAAP</sequence>
<dbReference type="PANTHER" id="PTHR23028">
    <property type="entry name" value="ACETYLTRANSFERASE"/>
    <property type="match status" value="1"/>
</dbReference>
<dbReference type="InterPro" id="IPR002656">
    <property type="entry name" value="Acyl_transf_3_dom"/>
</dbReference>
<dbReference type="GO" id="GO:0000271">
    <property type="term" value="P:polysaccharide biosynthetic process"/>
    <property type="evidence" value="ECO:0007669"/>
    <property type="project" value="TreeGrafter"/>
</dbReference>
<evidence type="ECO:0000313" key="3">
    <source>
        <dbReference type="EMBL" id="KAB0269513.1"/>
    </source>
</evidence>
<feature type="transmembrane region" description="Helical" evidence="1">
    <location>
        <begin position="101"/>
        <end position="124"/>
    </location>
</feature>
<feature type="transmembrane region" description="Helical" evidence="1">
    <location>
        <begin position="163"/>
        <end position="183"/>
    </location>
</feature>
<gene>
    <name evidence="3" type="ORF">FEZ63_01025</name>
</gene>
<keyword evidence="1" id="KW-1133">Transmembrane helix</keyword>
<dbReference type="RefSeq" id="WP_150941778.1">
    <property type="nucleotide sequence ID" value="NZ_VCMV01000002.1"/>
</dbReference>
<dbReference type="Proteomes" id="UP000325684">
    <property type="component" value="Unassembled WGS sequence"/>
</dbReference>
<keyword evidence="1" id="KW-0472">Membrane</keyword>
<feature type="transmembrane region" description="Helical" evidence="1">
    <location>
        <begin position="264"/>
        <end position="288"/>
    </location>
</feature>